<dbReference type="CDD" id="cd00130">
    <property type="entry name" value="PAS"/>
    <property type="match status" value="1"/>
</dbReference>
<dbReference type="InterPro" id="IPR035965">
    <property type="entry name" value="PAS-like_dom_sf"/>
</dbReference>
<dbReference type="SMART" id="SM00091">
    <property type="entry name" value="PAS"/>
    <property type="match status" value="1"/>
</dbReference>
<proteinExistence type="predicted"/>
<keyword evidence="6" id="KW-1133">Transmembrane helix</keyword>
<dbReference type="InterPro" id="IPR052162">
    <property type="entry name" value="Sensor_kinase/Photoreceptor"/>
</dbReference>
<evidence type="ECO:0000259" key="7">
    <source>
        <dbReference type="PROSITE" id="PS50112"/>
    </source>
</evidence>
<dbReference type="PANTHER" id="PTHR43304:SF1">
    <property type="entry name" value="PAC DOMAIN-CONTAINING PROTEIN"/>
    <property type="match status" value="1"/>
</dbReference>
<sequence>MLPKEYTLPKKDTRRKSRMLFFFCIALILAALCLLFVGGQGSGGSASAAAIFPRYVSVIAFSAGCLGCGALILITLQVKKQRDRTEKIVSDSEERYRSIIASSNAGAWEYHADTKYQWCSPEYFTMLGYDEESILKKDRLDIRDIWVDHLHPDDRERALQSFFDYIAGGSGSMYESTFRLRHKNGTWIWVLSRGQTLRNPDGSLSAMTLGTHINITEKKNLEIALIKYNERLLRYAFSNAHQVRGPVARLLGLIQLSKMETDISYPWFFEKMENEVHSVDAILNAIAKEFDELEEHKPALNY</sequence>
<dbReference type="RefSeq" id="WP_073140811.1">
    <property type="nucleotide sequence ID" value="NZ_FQWQ01000004.1"/>
</dbReference>
<dbReference type="STRING" id="947013.SAMN04488109_5394"/>
<keyword evidence="6" id="KW-0812">Transmembrane</keyword>
<dbReference type="PROSITE" id="PS50113">
    <property type="entry name" value="PAC"/>
    <property type="match status" value="1"/>
</dbReference>
<name>A0A1M5VT87_9BACT</name>
<accession>A0A1M5VT87</accession>
<evidence type="ECO:0000256" key="6">
    <source>
        <dbReference type="SAM" id="Phobius"/>
    </source>
</evidence>
<keyword evidence="10" id="KW-1185">Reference proteome</keyword>
<dbReference type="InterPro" id="IPR001610">
    <property type="entry name" value="PAC"/>
</dbReference>
<dbReference type="OrthoDB" id="9124519at2"/>
<dbReference type="InterPro" id="IPR000014">
    <property type="entry name" value="PAS"/>
</dbReference>
<dbReference type="PANTHER" id="PTHR43304">
    <property type="entry name" value="PHYTOCHROME-LIKE PROTEIN CPH1"/>
    <property type="match status" value="1"/>
</dbReference>
<evidence type="ECO:0000256" key="3">
    <source>
        <dbReference type="ARBA" id="ARBA00022553"/>
    </source>
</evidence>
<keyword evidence="5" id="KW-0418">Kinase</keyword>
<feature type="domain" description="PAS" evidence="7">
    <location>
        <begin position="92"/>
        <end position="169"/>
    </location>
</feature>
<dbReference type="InterPro" id="IPR000700">
    <property type="entry name" value="PAS-assoc_C"/>
</dbReference>
<dbReference type="EMBL" id="FQWQ01000004">
    <property type="protein sequence ID" value="SHH78489.1"/>
    <property type="molecule type" value="Genomic_DNA"/>
</dbReference>
<evidence type="ECO:0000256" key="2">
    <source>
        <dbReference type="ARBA" id="ARBA00012438"/>
    </source>
</evidence>
<dbReference type="Proteomes" id="UP000184212">
    <property type="component" value="Unassembled WGS sequence"/>
</dbReference>
<reference evidence="9 10" key="1">
    <citation type="submission" date="2016-11" db="EMBL/GenBank/DDBJ databases">
        <authorList>
            <person name="Jaros S."/>
            <person name="Januszkiewicz K."/>
            <person name="Wedrychowicz H."/>
        </authorList>
    </citation>
    <scope>NUCLEOTIDE SEQUENCE [LARGE SCALE GENOMIC DNA]</scope>
    <source>
        <strain evidence="9 10">DSM 24574</strain>
    </source>
</reference>
<feature type="domain" description="PAC" evidence="8">
    <location>
        <begin position="174"/>
        <end position="227"/>
    </location>
</feature>
<dbReference type="Gene3D" id="3.30.450.20">
    <property type="entry name" value="PAS domain"/>
    <property type="match status" value="1"/>
</dbReference>
<dbReference type="SMART" id="SM00086">
    <property type="entry name" value="PAC"/>
    <property type="match status" value="1"/>
</dbReference>
<keyword evidence="4" id="KW-0808">Transferase</keyword>
<dbReference type="NCBIfam" id="TIGR00229">
    <property type="entry name" value="sensory_box"/>
    <property type="match status" value="1"/>
</dbReference>
<protein>
    <recommendedName>
        <fullName evidence="2">histidine kinase</fullName>
        <ecNumber evidence="2">2.7.13.3</ecNumber>
    </recommendedName>
</protein>
<evidence type="ECO:0000256" key="1">
    <source>
        <dbReference type="ARBA" id="ARBA00000085"/>
    </source>
</evidence>
<feature type="transmembrane region" description="Helical" evidence="6">
    <location>
        <begin position="58"/>
        <end position="78"/>
    </location>
</feature>
<evidence type="ECO:0000313" key="9">
    <source>
        <dbReference type="EMBL" id="SHH78489.1"/>
    </source>
</evidence>
<keyword evidence="3" id="KW-0597">Phosphoprotein</keyword>
<dbReference type="Pfam" id="PF08447">
    <property type="entry name" value="PAS_3"/>
    <property type="match status" value="1"/>
</dbReference>
<dbReference type="SUPFAM" id="SSF55785">
    <property type="entry name" value="PYP-like sensor domain (PAS domain)"/>
    <property type="match status" value="1"/>
</dbReference>
<dbReference type="PROSITE" id="PS50112">
    <property type="entry name" value="PAS"/>
    <property type="match status" value="1"/>
</dbReference>
<dbReference type="AlphaFoldDB" id="A0A1M5VT87"/>
<keyword evidence="6" id="KW-0472">Membrane</keyword>
<gene>
    <name evidence="9" type="ORF">SAMN04488109_5394</name>
</gene>
<comment type="catalytic activity">
    <reaction evidence="1">
        <text>ATP + protein L-histidine = ADP + protein N-phospho-L-histidine.</text>
        <dbReference type="EC" id="2.7.13.3"/>
    </reaction>
</comment>
<evidence type="ECO:0000259" key="8">
    <source>
        <dbReference type="PROSITE" id="PS50113"/>
    </source>
</evidence>
<dbReference type="GO" id="GO:0004673">
    <property type="term" value="F:protein histidine kinase activity"/>
    <property type="evidence" value="ECO:0007669"/>
    <property type="project" value="UniProtKB-EC"/>
</dbReference>
<dbReference type="EC" id="2.7.13.3" evidence="2"/>
<organism evidence="9 10">
    <name type="scientific">Chryseolinea serpens</name>
    <dbReference type="NCBI Taxonomy" id="947013"/>
    <lineage>
        <taxon>Bacteria</taxon>
        <taxon>Pseudomonadati</taxon>
        <taxon>Bacteroidota</taxon>
        <taxon>Cytophagia</taxon>
        <taxon>Cytophagales</taxon>
        <taxon>Fulvivirgaceae</taxon>
        <taxon>Chryseolinea</taxon>
    </lineage>
</organism>
<evidence type="ECO:0000256" key="4">
    <source>
        <dbReference type="ARBA" id="ARBA00022679"/>
    </source>
</evidence>
<evidence type="ECO:0000256" key="5">
    <source>
        <dbReference type="ARBA" id="ARBA00022777"/>
    </source>
</evidence>
<evidence type="ECO:0000313" key="10">
    <source>
        <dbReference type="Proteomes" id="UP000184212"/>
    </source>
</evidence>
<dbReference type="InterPro" id="IPR013655">
    <property type="entry name" value="PAS_fold_3"/>
</dbReference>